<comment type="similarity">
    <text evidence="3 9">Belongs to the acyl-CoA dehydrogenase family.</text>
</comment>
<evidence type="ECO:0000313" key="14">
    <source>
        <dbReference type="Proteomes" id="UP000199073"/>
    </source>
</evidence>
<dbReference type="OrthoDB" id="9765339at2"/>
<dbReference type="FunFam" id="1.20.140.10:FF:000001">
    <property type="entry name" value="Acyl-CoA dehydrogenase"/>
    <property type="match status" value="1"/>
</dbReference>
<comment type="pathway">
    <text evidence="2">Amino-acid degradation; L-valine degradation.</text>
</comment>
<feature type="domain" description="Acyl-CoA oxidase/dehydrogenase middle" evidence="11">
    <location>
        <begin position="121"/>
        <end position="217"/>
    </location>
</feature>
<evidence type="ECO:0000256" key="6">
    <source>
        <dbReference type="ARBA" id="ARBA00022630"/>
    </source>
</evidence>
<dbReference type="PIRSF" id="PIRSF016578">
    <property type="entry name" value="HsaA"/>
    <property type="match status" value="1"/>
</dbReference>
<reference evidence="13 14" key="1">
    <citation type="submission" date="2016-10" db="EMBL/GenBank/DDBJ databases">
        <authorList>
            <person name="de Groot N.N."/>
        </authorList>
    </citation>
    <scope>NUCLEOTIDE SEQUENCE [LARGE SCALE GENOMIC DNA]</scope>
    <source>
        <strain evidence="13 14">DSM 12130</strain>
    </source>
</reference>
<dbReference type="InterPro" id="IPR006091">
    <property type="entry name" value="Acyl-CoA_Oxase/DH_mid-dom"/>
</dbReference>
<evidence type="ECO:0000256" key="3">
    <source>
        <dbReference type="ARBA" id="ARBA00009347"/>
    </source>
</evidence>
<dbReference type="AlphaFoldDB" id="A0A1H0V1Z6"/>
<dbReference type="PANTHER" id="PTHR43884:SF40">
    <property type="entry name" value="ACYL-COA DEHYDROGENASE"/>
    <property type="match status" value="1"/>
</dbReference>
<dbReference type="Gene3D" id="1.10.540.10">
    <property type="entry name" value="Acyl-CoA dehydrogenase/oxidase, N-terminal domain"/>
    <property type="match status" value="1"/>
</dbReference>
<evidence type="ECO:0000259" key="12">
    <source>
        <dbReference type="Pfam" id="PF02771"/>
    </source>
</evidence>
<keyword evidence="7 9" id="KW-0274">FAD</keyword>
<dbReference type="FunFam" id="2.40.110.10:FF:000001">
    <property type="entry name" value="Acyl-CoA dehydrogenase, mitochondrial"/>
    <property type="match status" value="1"/>
</dbReference>
<keyword evidence="14" id="KW-1185">Reference proteome</keyword>
<dbReference type="Gene3D" id="2.40.110.10">
    <property type="entry name" value="Butyryl-CoA Dehydrogenase, subunit A, domain 2"/>
    <property type="match status" value="1"/>
</dbReference>
<evidence type="ECO:0000256" key="5">
    <source>
        <dbReference type="ARBA" id="ARBA00022456"/>
    </source>
</evidence>
<dbReference type="InterPro" id="IPR009100">
    <property type="entry name" value="AcylCoA_DH/oxidase_NM_dom_sf"/>
</dbReference>
<feature type="domain" description="Acyl-CoA dehydrogenase/oxidase C-terminal" evidence="10">
    <location>
        <begin position="230"/>
        <end position="378"/>
    </location>
</feature>
<keyword evidence="6 9" id="KW-0285">Flavoprotein</keyword>
<dbReference type="Pfam" id="PF00441">
    <property type="entry name" value="Acyl-CoA_dh_1"/>
    <property type="match status" value="1"/>
</dbReference>
<dbReference type="Pfam" id="PF02770">
    <property type="entry name" value="Acyl-CoA_dh_M"/>
    <property type="match status" value="1"/>
</dbReference>
<sequence>MIRDTEKFNSFIADVRTWVREVAMPNENLVEENAEIPEDIVADMRERGFYGWSIPEQYGGTGLTTEELAMAAMELSQCSVVFRARVGTNTGIGSEALIADGTEEQKNLYLPKLASGDVTGCFAFTEPEAGSDAIAMRTTAIREGSSYILNGTKCFITNAPIAGFFTVFARTDVNDPTYRGITAFIIERDTPGLSVGKPYKMMGQSGSPVSEVYLNDCRVHRDNIVGGVEGMGFKTGMKALNKQRIHLSALCTGPAIRMLSEAVGHAKERVQFGRPIADFQLVKALIADCQADIHAARALILETARKRDNNENIRMEASICKYVASEMCGRVADRAVQIFGGSGYVADYSRIERWYRDVRLFRLYEGTSQIHQLNIARHTLEEKK</sequence>
<evidence type="ECO:0000259" key="11">
    <source>
        <dbReference type="Pfam" id="PF02770"/>
    </source>
</evidence>
<dbReference type="RefSeq" id="WP_092225746.1">
    <property type="nucleotide sequence ID" value="NZ_FNJI01000039.1"/>
</dbReference>
<accession>A0A1H0V1Z6</accession>
<evidence type="ECO:0000259" key="10">
    <source>
        <dbReference type="Pfam" id="PF00441"/>
    </source>
</evidence>
<organism evidence="13 14">
    <name type="scientific">Desulforhopalus singaporensis</name>
    <dbReference type="NCBI Taxonomy" id="91360"/>
    <lineage>
        <taxon>Bacteria</taxon>
        <taxon>Pseudomonadati</taxon>
        <taxon>Thermodesulfobacteriota</taxon>
        <taxon>Desulfobulbia</taxon>
        <taxon>Desulfobulbales</taxon>
        <taxon>Desulfocapsaceae</taxon>
        <taxon>Desulforhopalus</taxon>
    </lineage>
</organism>
<dbReference type="Gene3D" id="1.20.140.10">
    <property type="entry name" value="Butyryl-CoA Dehydrogenase, subunit A, domain 3"/>
    <property type="match status" value="1"/>
</dbReference>
<evidence type="ECO:0000256" key="7">
    <source>
        <dbReference type="ARBA" id="ARBA00022827"/>
    </source>
</evidence>
<dbReference type="GO" id="GO:0050660">
    <property type="term" value="F:flavin adenine dinucleotide binding"/>
    <property type="evidence" value="ECO:0007669"/>
    <property type="project" value="InterPro"/>
</dbReference>
<dbReference type="PANTHER" id="PTHR43884">
    <property type="entry name" value="ACYL-COA DEHYDROGENASE"/>
    <property type="match status" value="1"/>
</dbReference>
<proteinExistence type="inferred from homology"/>
<protein>
    <submittedName>
        <fullName evidence="13">Acyl-CoA dehydrogenase</fullName>
    </submittedName>
</protein>
<name>A0A1H0V1Z6_9BACT</name>
<feature type="domain" description="Acyl-CoA dehydrogenase/oxidase N-terminal" evidence="12">
    <location>
        <begin position="6"/>
        <end position="117"/>
    </location>
</feature>
<dbReference type="Pfam" id="PF02771">
    <property type="entry name" value="Acyl-CoA_dh_N"/>
    <property type="match status" value="1"/>
</dbReference>
<dbReference type="GO" id="GO:0003995">
    <property type="term" value="F:acyl-CoA dehydrogenase activity"/>
    <property type="evidence" value="ECO:0007669"/>
    <property type="project" value="TreeGrafter"/>
</dbReference>
<dbReference type="InterPro" id="IPR036250">
    <property type="entry name" value="AcylCo_DH-like_C"/>
</dbReference>
<comment type="cofactor">
    <cofactor evidence="1 9">
        <name>FAD</name>
        <dbReference type="ChEBI" id="CHEBI:57692"/>
    </cofactor>
</comment>
<evidence type="ECO:0000313" key="13">
    <source>
        <dbReference type="EMBL" id="SDP72363.1"/>
    </source>
</evidence>
<dbReference type="GO" id="GO:0009083">
    <property type="term" value="P:branched-chain amino acid catabolic process"/>
    <property type="evidence" value="ECO:0007669"/>
    <property type="project" value="UniProtKB-KW"/>
</dbReference>
<dbReference type="InterPro" id="IPR013786">
    <property type="entry name" value="AcylCoA_DH/ox_N"/>
</dbReference>
<keyword evidence="8 9" id="KW-0560">Oxidoreductase</keyword>
<evidence type="ECO:0000256" key="8">
    <source>
        <dbReference type="ARBA" id="ARBA00023002"/>
    </source>
</evidence>
<dbReference type="STRING" id="91360.SAMN05660330_03829"/>
<dbReference type="SUPFAM" id="SSF47203">
    <property type="entry name" value="Acyl-CoA dehydrogenase C-terminal domain-like"/>
    <property type="match status" value="1"/>
</dbReference>
<dbReference type="InterPro" id="IPR037069">
    <property type="entry name" value="AcylCoA_DH/ox_N_sf"/>
</dbReference>
<dbReference type="InterPro" id="IPR009075">
    <property type="entry name" value="AcylCo_DH/oxidase_C"/>
</dbReference>
<comment type="subunit">
    <text evidence="4">Homotetramer.</text>
</comment>
<dbReference type="EMBL" id="FNJI01000039">
    <property type="protein sequence ID" value="SDP72363.1"/>
    <property type="molecule type" value="Genomic_DNA"/>
</dbReference>
<evidence type="ECO:0000256" key="4">
    <source>
        <dbReference type="ARBA" id="ARBA00011881"/>
    </source>
</evidence>
<dbReference type="InterPro" id="IPR046373">
    <property type="entry name" value="Acyl-CoA_Oxase/DH_mid-dom_sf"/>
</dbReference>
<evidence type="ECO:0000256" key="1">
    <source>
        <dbReference type="ARBA" id="ARBA00001974"/>
    </source>
</evidence>
<keyword evidence="5" id="KW-0101">Branched-chain amino acid catabolism</keyword>
<dbReference type="Proteomes" id="UP000199073">
    <property type="component" value="Unassembled WGS sequence"/>
</dbReference>
<evidence type="ECO:0000256" key="2">
    <source>
        <dbReference type="ARBA" id="ARBA00005109"/>
    </source>
</evidence>
<gene>
    <name evidence="13" type="ORF">SAMN05660330_03829</name>
</gene>
<evidence type="ECO:0000256" key="9">
    <source>
        <dbReference type="RuleBase" id="RU362125"/>
    </source>
</evidence>
<dbReference type="SUPFAM" id="SSF56645">
    <property type="entry name" value="Acyl-CoA dehydrogenase NM domain-like"/>
    <property type="match status" value="1"/>
</dbReference>